<dbReference type="AlphaFoldDB" id="A0A4P7CI45"/>
<feature type="domain" description="Chromosomal replication initiator protein DnaA ATPAse" evidence="2">
    <location>
        <begin position="38"/>
        <end position="161"/>
    </location>
</feature>
<reference evidence="4 5" key="1">
    <citation type="submission" date="2019-03" db="EMBL/GenBank/DDBJ databases">
        <authorList>
            <person name="Che Y."/>
            <person name="Zhou L."/>
        </authorList>
    </citation>
    <scope>NUCLEOTIDE SEQUENCE [LARGE SCALE GENOMIC DNA]</scope>
    <source>
        <strain evidence="4 5">AIFJ1607</strain>
    </source>
</reference>
<comment type="similarity">
    <text evidence="1">Belongs to the DnaA family.</text>
</comment>
<dbReference type="EMBL" id="CP038145">
    <property type="protein sequence ID" value="QBQ63189.1"/>
    <property type="molecule type" value="Genomic_DNA"/>
</dbReference>
<evidence type="ECO:0000259" key="3">
    <source>
        <dbReference type="Pfam" id="PF22688"/>
    </source>
</evidence>
<dbReference type="InterPro" id="IPR013317">
    <property type="entry name" value="DnaA_dom"/>
</dbReference>
<evidence type="ECO:0000313" key="5">
    <source>
        <dbReference type="Proteomes" id="UP000294444"/>
    </source>
</evidence>
<dbReference type="SUPFAM" id="SSF52540">
    <property type="entry name" value="P-loop containing nucleoside triphosphate hydrolases"/>
    <property type="match status" value="1"/>
</dbReference>
<dbReference type="RefSeq" id="WP_162856132.1">
    <property type="nucleotide sequence ID" value="NZ_CP038145.1"/>
</dbReference>
<gene>
    <name evidence="4" type="ORF">EXH44_02555</name>
</gene>
<name>A0A4P7CI45_9PAST</name>
<dbReference type="GO" id="GO:0006270">
    <property type="term" value="P:DNA replication initiation"/>
    <property type="evidence" value="ECO:0007669"/>
    <property type="project" value="TreeGrafter"/>
</dbReference>
<evidence type="ECO:0000259" key="2">
    <source>
        <dbReference type="Pfam" id="PF00308"/>
    </source>
</evidence>
<proteinExistence type="inferred from homology"/>
<dbReference type="InterPro" id="IPR017788">
    <property type="entry name" value="Hda"/>
</dbReference>
<organism evidence="4 5">
    <name type="scientific">Actinobacillus indolicus</name>
    <dbReference type="NCBI Taxonomy" id="51049"/>
    <lineage>
        <taxon>Bacteria</taxon>
        <taxon>Pseudomonadati</taxon>
        <taxon>Pseudomonadota</taxon>
        <taxon>Gammaproteobacteria</taxon>
        <taxon>Pasteurellales</taxon>
        <taxon>Pasteurellaceae</taxon>
        <taxon>Actinobacillus</taxon>
    </lineage>
</organism>
<sequence length="236" mass="26969">MQLTLPIHQIDDETLDNFYAENSLLLLDSLRQNFDNVQQPFFYIWGGKSSGKSHLLKAVSNHYLMNQLSATYIPLDKSHYFAPTVLDNAEQLDVICLDDLQAVAGDEEWELAIFDLFNQIREQQGLFSQGKKTLLLISADCPPSQLAIKLPDLRSRLTWGEVYQLNDLNDDQKRIILQRNALNKGLELSDEVASFLLKRLDRDLQALMTQLDILDHASLQAQRKLTLPFVKEILGL</sequence>
<dbReference type="Gene3D" id="1.10.8.60">
    <property type="match status" value="1"/>
</dbReference>
<dbReference type="PANTHER" id="PTHR30050">
    <property type="entry name" value="CHROMOSOMAL REPLICATION INITIATOR PROTEIN DNAA"/>
    <property type="match status" value="1"/>
</dbReference>
<dbReference type="InterPro" id="IPR020591">
    <property type="entry name" value="Chromosome_initiator_DnaA-like"/>
</dbReference>
<dbReference type="KEGG" id="aio:EXH44_02555"/>
<dbReference type="Proteomes" id="UP000294444">
    <property type="component" value="Chromosome"/>
</dbReference>
<dbReference type="GO" id="GO:0032297">
    <property type="term" value="P:negative regulation of DNA-templated DNA replication initiation"/>
    <property type="evidence" value="ECO:0007669"/>
    <property type="project" value="InterPro"/>
</dbReference>
<feature type="domain" description="Hda lid" evidence="3">
    <location>
        <begin position="170"/>
        <end position="234"/>
    </location>
</feature>
<dbReference type="Pfam" id="PF22688">
    <property type="entry name" value="Hda_lid"/>
    <property type="match status" value="1"/>
</dbReference>
<dbReference type="Pfam" id="PF00308">
    <property type="entry name" value="Bac_DnaA"/>
    <property type="match status" value="1"/>
</dbReference>
<keyword evidence="1" id="KW-0235">DNA replication</keyword>
<evidence type="ECO:0000313" key="4">
    <source>
        <dbReference type="EMBL" id="QBQ63189.1"/>
    </source>
</evidence>
<evidence type="ECO:0000256" key="1">
    <source>
        <dbReference type="RuleBase" id="RU004227"/>
    </source>
</evidence>
<dbReference type="InterPro" id="IPR027417">
    <property type="entry name" value="P-loop_NTPase"/>
</dbReference>
<accession>A0A4P7CI45</accession>
<protein>
    <submittedName>
        <fullName evidence="4">DnaA regulatory inactivator Hda</fullName>
    </submittedName>
</protein>
<dbReference type="Gene3D" id="3.40.50.300">
    <property type="entry name" value="P-loop containing nucleotide triphosphate hydrolases"/>
    <property type="match status" value="1"/>
</dbReference>
<dbReference type="InterPro" id="IPR055199">
    <property type="entry name" value="Hda_lid"/>
</dbReference>
<keyword evidence="5" id="KW-1185">Reference proteome</keyword>
<dbReference type="NCBIfam" id="TIGR03420">
    <property type="entry name" value="DnaA_homol_Hda"/>
    <property type="match status" value="1"/>
</dbReference>
<dbReference type="PANTHER" id="PTHR30050:SF5">
    <property type="entry name" value="DNAA REGULATORY INACTIVATOR HDA"/>
    <property type="match status" value="1"/>
</dbReference>
<dbReference type="PRINTS" id="PR00051">
    <property type="entry name" value="DNAA"/>
</dbReference>